<name>A0A9N7NBM2_STRHE</name>
<dbReference type="AlphaFoldDB" id="A0A9N7NBM2"/>
<protein>
    <submittedName>
        <fullName evidence="2">Probable inactive poly</fullName>
    </submittedName>
</protein>
<sequence length="169" mass="18210">MTSVGSYHESSKPSAQKSSPLHDDNTTHTTNSNLEQDSYPSDCESGICGPASKGAPLSALEVDSFENHKWEEICEAIEQNLVSSLSASGLEVRVESVRKNRFSDVMGRAKVESFSLYSSAVRVKCGGSANVKCAWFGASKNEIDMVISHGFGLHTTGRTRGQGVWLCFG</sequence>
<dbReference type="OrthoDB" id="6133115at2759"/>
<comment type="caution">
    <text evidence="2">The sequence shown here is derived from an EMBL/GenBank/DDBJ whole genome shotgun (WGS) entry which is preliminary data.</text>
</comment>
<evidence type="ECO:0000313" key="2">
    <source>
        <dbReference type="EMBL" id="CAA0826658.1"/>
    </source>
</evidence>
<dbReference type="Proteomes" id="UP001153555">
    <property type="component" value="Unassembled WGS sequence"/>
</dbReference>
<dbReference type="PANTHER" id="PTHR32263">
    <property type="entry name" value="INACTIVE POLY [ADP-RIBOSE] POLYMERASE SRO4-RELATED"/>
    <property type="match status" value="1"/>
</dbReference>
<reference evidence="2" key="1">
    <citation type="submission" date="2019-12" db="EMBL/GenBank/DDBJ databases">
        <authorList>
            <person name="Scholes J."/>
        </authorList>
    </citation>
    <scope>NUCLEOTIDE SEQUENCE</scope>
</reference>
<feature type="region of interest" description="Disordered" evidence="1">
    <location>
        <begin position="1"/>
        <end position="42"/>
    </location>
</feature>
<keyword evidence="3" id="KW-1185">Reference proteome</keyword>
<gene>
    <name evidence="2" type="ORF">SHERM_01857</name>
</gene>
<organism evidence="2 3">
    <name type="scientific">Striga hermonthica</name>
    <name type="common">Purple witchweed</name>
    <name type="synonym">Buchnera hermonthica</name>
    <dbReference type="NCBI Taxonomy" id="68872"/>
    <lineage>
        <taxon>Eukaryota</taxon>
        <taxon>Viridiplantae</taxon>
        <taxon>Streptophyta</taxon>
        <taxon>Embryophyta</taxon>
        <taxon>Tracheophyta</taxon>
        <taxon>Spermatophyta</taxon>
        <taxon>Magnoliopsida</taxon>
        <taxon>eudicotyledons</taxon>
        <taxon>Gunneridae</taxon>
        <taxon>Pentapetalae</taxon>
        <taxon>asterids</taxon>
        <taxon>lamiids</taxon>
        <taxon>Lamiales</taxon>
        <taxon>Orobanchaceae</taxon>
        <taxon>Buchnereae</taxon>
        <taxon>Striga</taxon>
    </lineage>
</organism>
<accession>A0A9N7NBM2</accession>
<dbReference type="InterPro" id="IPR044964">
    <property type="entry name" value="RCD1/SRO1-5"/>
</dbReference>
<evidence type="ECO:0000256" key="1">
    <source>
        <dbReference type="SAM" id="MobiDB-lite"/>
    </source>
</evidence>
<dbReference type="Gene3D" id="3.90.228.10">
    <property type="match status" value="1"/>
</dbReference>
<proteinExistence type="predicted"/>
<dbReference type="PANTHER" id="PTHR32263:SF12">
    <property type="entry name" value="INACTIVE POLY [ADP-RIBOSE] POLYMERASE SRO4-RELATED"/>
    <property type="match status" value="1"/>
</dbReference>
<dbReference type="EMBL" id="CACSLK010027624">
    <property type="protein sequence ID" value="CAA0826658.1"/>
    <property type="molecule type" value="Genomic_DNA"/>
</dbReference>
<evidence type="ECO:0000313" key="3">
    <source>
        <dbReference type="Proteomes" id="UP001153555"/>
    </source>
</evidence>